<feature type="region of interest" description="Disordered" evidence="5">
    <location>
        <begin position="65"/>
        <end position="95"/>
    </location>
</feature>
<dbReference type="PANTHER" id="PTHR46171">
    <property type="entry name" value="GH10160P"/>
    <property type="match status" value="1"/>
</dbReference>
<dbReference type="AlphaFoldDB" id="A0AAD3RJI5"/>
<dbReference type="InterPro" id="IPR001878">
    <property type="entry name" value="Znf_CCHC"/>
</dbReference>
<feature type="compositionally biased region" description="Acidic residues" evidence="5">
    <location>
        <begin position="81"/>
        <end position="93"/>
    </location>
</feature>
<accession>A0AAD3RJI5</accession>
<evidence type="ECO:0000313" key="9">
    <source>
        <dbReference type="Proteomes" id="UP001279410"/>
    </source>
</evidence>
<feature type="region of interest" description="Disordered" evidence="5">
    <location>
        <begin position="319"/>
        <end position="416"/>
    </location>
</feature>
<dbReference type="CDD" id="cd16679">
    <property type="entry name" value="RING-H2_RNF38"/>
    <property type="match status" value="1"/>
</dbReference>
<proteinExistence type="predicted"/>
<dbReference type="SUPFAM" id="SSF57756">
    <property type="entry name" value="Retrovirus zinc finger-like domains"/>
    <property type="match status" value="1"/>
</dbReference>
<keyword evidence="3" id="KW-0862">Zinc</keyword>
<feature type="region of interest" description="Disordered" evidence="5">
    <location>
        <begin position="1"/>
        <end position="24"/>
    </location>
</feature>
<dbReference type="PANTHER" id="PTHR46171:SF1">
    <property type="entry name" value="E3 UBIQUITIN-PROTEIN LIGASE RNF38"/>
    <property type="match status" value="1"/>
</dbReference>
<dbReference type="InterPro" id="IPR001841">
    <property type="entry name" value="Znf_RING"/>
</dbReference>
<evidence type="ECO:0000313" key="8">
    <source>
        <dbReference type="EMBL" id="GLD70245.1"/>
    </source>
</evidence>
<dbReference type="Pfam" id="PF13639">
    <property type="entry name" value="zf-RING_2"/>
    <property type="match status" value="1"/>
</dbReference>
<feature type="region of interest" description="Disordered" evidence="5">
    <location>
        <begin position="481"/>
        <end position="593"/>
    </location>
</feature>
<feature type="compositionally biased region" description="Polar residues" evidence="5">
    <location>
        <begin position="326"/>
        <end position="336"/>
    </location>
</feature>
<dbReference type="FunFam" id="3.30.40.10:FF:000024">
    <property type="entry name" value="RING finger protein 44 isoform X1"/>
    <property type="match status" value="1"/>
</dbReference>
<feature type="region of interest" description="Disordered" evidence="5">
    <location>
        <begin position="119"/>
        <end position="141"/>
    </location>
</feature>
<keyword evidence="1" id="KW-0479">Metal-binding</keyword>
<evidence type="ECO:0000256" key="2">
    <source>
        <dbReference type="ARBA" id="ARBA00022771"/>
    </source>
</evidence>
<dbReference type="Gene3D" id="4.10.60.10">
    <property type="entry name" value="Zinc finger, CCHC-type"/>
    <property type="match status" value="2"/>
</dbReference>
<reference evidence="8" key="1">
    <citation type="submission" date="2022-08" db="EMBL/GenBank/DDBJ databases">
        <title>Genome sequencing of akame (Lates japonicus).</title>
        <authorList>
            <person name="Hashiguchi Y."/>
            <person name="Takahashi H."/>
        </authorList>
    </citation>
    <scope>NUCLEOTIDE SEQUENCE</scope>
    <source>
        <strain evidence="8">Kochi</strain>
    </source>
</reference>
<feature type="domain" description="CCHC-type" evidence="7">
    <location>
        <begin position="184"/>
        <end position="199"/>
    </location>
</feature>
<feature type="domain" description="CCHC-type" evidence="7">
    <location>
        <begin position="272"/>
        <end position="287"/>
    </location>
</feature>
<feature type="domain" description="RING-type" evidence="6">
    <location>
        <begin position="837"/>
        <end position="878"/>
    </location>
</feature>
<dbReference type="Proteomes" id="UP001279410">
    <property type="component" value="Unassembled WGS sequence"/>
</dbReference>
<evidence type="ECO:0000256" key="3">
    <source>
        <dbReference type="ARBA" id="ARBA00022833"/>
    </source>
</evidence>
<feature type="compositionally biased region" description="Pro residues" evidence="5">
    <location>
        <begin position="500"/>
        <end position="512"/>
    </location>
</feature>
<feature type="compositionally biased region" description="Pro residues" evidence="5">
    <location>
        <begin position="578"/>
        <end position="591"/>
    </location>
</feature>
<evidence type="ECO:0000256" key="4">
    <source>
        <dbReference type="PROSITE-ProRule" id="PRU00047"/>
    </source>
</evidence>
<dbReference type="GO" id="GO:0008270">
    <property type="term" value="F:zinc ion binding"/>
    <property type="evidence" value="ECO:0007669"/>
    <property type="project" value="UniProtKB-KW"/>
</dbReference>
<keyword evidence="2 4" id="KW-0863">Zinc-finger</keyword>
<protein>
    <submittedName>
        <fullName evidence="8">Zinc finger CCHC domain-containing protein 7-like protein</fullName>
    </submittedName>
</protein>
<dbReference type="Gene3D" id="3.30.40.10">
    <property type="entry name" value="Zinc/RING finger domain, C3HC4 (zinc finger)"/>
    <property type="match status" value="1"/>
</dbReference>
<dbReference type="PROSITE" id="PS50158">
    <property type="entry name" value="ZF_CCHC"/>
    <property type="match status" value="3"/>
</dbReference>
<dbReference type="GO" id="GO:0016567">
    <property type="term" value="P:protein ubiquitination"/>
    <property type="evidence" value="ECO:0007669"/>
    <property type="project" value="TreeGrafter"/>
</dbReference>
<evidence type="ECO:0000256" key="5">
    <source>
        <dbReference type="SAM" id="MobiDB-lite"/>
    </source>
</evidence>
<gene>
    <name evidence="8" type="ORF">AKAME5_002156200</name>
</gene>
<dbReference type="InterPro" id="IPR036875">
    <property type="entry name" value="Znf_CCHC_sf"/>
</dbReference>
<evidence type="ECO:0000256" key="1">
    <source>
        <dbReference type="ARBA" id="ARBA00022723"/>
    </source>
</evidence>
<evidence type="ECO:0000259" key="6">
    <source>
        <dbReference type="PROSITE" id="PS50089"/>
    </source>
</evidence>
<sequence>MDYTKENEEEDDSEGAFFIEDSWSSDGEGVIELSQQKHRSSCKQAARLSGESSPPLLLAFSITSGRTLEDSSSSPASSIALEEEQEEEEEEDTQQPVEEWMILGGEEQAGDSSIQLNLGYWSSSEDDSGDPSEKSVKDTWAVSEKDKSLSSRYFMPGRSLLCNICNRTGHLAKSCYYHKKCPTCFLCGIQGHIQRGCPSRPCPSCGLPSHGLRPCETPPVWNQHCQRCGMTGHLSDACPDTWRQYHLTIRLEVPLRPRTVHTLKHKRHRAHCYNCSERGHYGYECTKRRMVSGTFPSLPYVCHYDTIDDILQCRTRTQARAKERVNSGSMGPSDQQPSSEPTGESGEENQPVQKRSRTKQETCSRAGRRKTWPERRRERQEVKRLRREAQARREGGLLGSHQDPPRTRSRSRSGFYHFGMNGSVGSNGSGNAVGNGNLMNASGGGVSYPQQTTWLGAAHHGGRSYRASSNTQELPVRQGIAPLSSRRAPRHPGAGYPPYSQQPPRGPGPGPGPEERPGYHPPNPSPRPLHQSPNLSPRLLHPAAHPQHPHPHPHPSQQQSSVVLDLHEQGSAPVSYPVSPPGAPPGLPPRSAPQQIPACSVVFSGQHYPVCSVPPPVLQTCSVQHLPMPYPFPSLLSSDPAFLLPPPHLPHPPTHLSHHPPHLPQPGQFGPYPTQQARSPLQRIENDVELLGEHLSLGAGLHYPPATHPALTPHSTQLHFLSHDPLPQEFFGVSYPNFIPRRLPGRRYRSQQPLPPSPYHPSLLPYFLSMLPVQPTGPAISLELDVDDGEVENYEALLNLAERLGEAKLRGLTKGDIEQLPSYRFNPNNHQSEQTLCVVCMSDFESRQLLRVLPCSHEFHGKCVDKWLRANRTCPICRADASEVQRDSE</sequence>
<organism evidence="8 9">
    <name type="scientific">Lates japonicus</name>
    <name type="common">Japanese lates</name>
    <dbReference type="NCBI Taxonomy" id="270547"/>
    <lineage>
        <taxon>Eukaryota</taxon>
        <taxon>Metazoa</taxon>
        <taxon>Chordata</taxon>
        <taxon>Craniata</taxon>
        <taxon>Vertebrata</taxon>
        <taxon>Euteleostomi</taxon>
        <taxon>Actinopterygii</taxon>
        <taxon>Neopterygii</taxon>
        <taxon>Teleostei</taxon>
        <taxon>Neoteleostei</taxon>
        <taxon>Acanthomorphata</taxon>
        <taxon>Carangaria</taxon>
        <taxon>Carangaria incertae sedis</taxon>
        <taxon>Centropomidae</taxon>
        <taxon>Lates</taxon>
    </lineage>
</organism>
<feature type="region of interest" description="Disordered" evidence="5">
    <location>
        <begin position="653"/>
        <end position="676"/>
    </location>
</feature>
<keyword evidence="9" id="KW-1185">Reference proteome</keyword>
<feature type="compositionally biased region" description="Basic and acidic residues" evidence="5">
    <location>
        <begin position="371"/>
        <end position="395"/>
    </location>
</feature>
<dbReference type="GO" id="GO:0003676">
    <property type="term" value="F:nucleic acid binding"/>
    <property type="evidence" value="ECO:0007669"/>
    <property type="project" value="InterPro"/>
</dbReference>
<dbReference type="SUPFAM" id="SSF57850">
    <property type="entry name" value="RING/U-box"/>
    <property type="match status" value="1"/>
</dbReference>
<feature type="domain" description="CCHC-type" evidence="7">
    <location>
        <begin position="225"/>
        <end position="240"/>
    </location>
</feature>
<dbReference type="SMART" id="SM00343">
    <property type="entry name" value="ZnF_C2HC"/>
    <property type="match status" value="5"/>
</dbReference>
<dbReference type="SMART" id="SM00184">
    <property type="entry name" value="RING"/>
    <property type="match status" value="1"/>
</dbReference>
<evidence type="ECO:0000259" key="7">
    <source>
        <dbReference type="PROSITE" id="PS50158"/>
    </source>
</evidence>
<name>A0AAD3RJI5_LATJO</name>
<dbReference type="EMBL" id="BRZM01000373">
    <property type="protein sequence ID" value="GLD70245.1"/>
    <property type="molecule type" value="Genomic_DNA"/>
</dbReference>
<dbReference type="GO" id="GO:0061630">
    <property type="term" value="F:ubiquitin protein ligase activity"/>
    <property type="evidence" value="ECO:0007669"/>
    <property type="project" value="TreeGrafter"/>
</dbReference>
<comment type="caution">
    <text evidence="8">The sequence shown here is derived from an EMBL/GenBank/DDBJ whole genome shotgun (WGS) entry which is preliminary data.</text>
</comment>
<dbReference type="PROSITE" id="PS50089">
    <property type="entry name" value="ZF_RING_2"/>
    <property type="match status" value="1"/>
</dbReference>
<dbReference type="InterPro" id="IPR013083">
    <property type="entry name" value="Znf_RING/FYVE/PHD"/>
</dbReference>
<feature type="compositionally biased region" description="Basic and acidic residues" evidence="5">
    <location>
        <begin position="131"/>
        <end position="141"/>
    </location>
</feature>